<dbReference type="PANTHER" id="PTHR38733:SF1">
    <property type="entry name" value="TYPE IV METHYL-DIRECTED RESTRICTION ENZYME ECOKMCRBC"/>
    <property type="match status" value="1"/>
</dbReference>
<evidence type="ECO:0008006" key="3">
    <source>
        <dbReference type="Google" id="ProtNLM"/>
    </source>
</evidence>
<dbReference type="Pfam" id="PF10117">
    <property type="entry name" value="McrBC"/>
    <property type="match status" value="1"/>
</dbReference>
<reference evidence="1 2" key="2">
    <citation type="journal article" date="2017" name="Syst. Appl. Microbiol.">
        <title>Soybeans inoculated with root zone soils of Canadian native legumes harbour diverse and novel Bradyrhizobium spp. that possess agricultural potential.</title>
        <authorList>
            <person name="Bromfield E.S.P."/>
            <person name="Cloutier S."/>
            <person name="Tambong J.T."/>
            <person name="Tran Thi T.V."/>
        </authorList>
    </citation>
    <scope>NUCLEOTIDE SEQUENCE [LARGE SCALE GENOMIC DNA]</scope>
    <source>
        <strain evidence="1 2">OO99</strain>
    </source>
</reference>
<dbReference type="AlphaFoldDB" id="A0A2U8P6J7"/>
<evidence type="ECO:0000313" key="2">
    <source>
        <dbReference type="Proteomes" id="UP000215703"/>
    </source>
</evidence>
<name>A0A2U8P6J7_9BRAD</name>
<proteinExistence type="predicted"/>
<evidence type="ECO:0000313" key="1">
    <source>
        <dbReference type="EMBL" id="AWL93044.1"/>
    </source>
</evidence>
<dbReference type="REBASE" id="252678">
    <property type="entry name" value="Bot99McrBCP"/>
</dbReference>
<dbReference type="PANTHER" id="PTHR38733">
    <property type="entry name" value="PROTEIN MCRC"/>
    <property type="match status" value="1"/>
</dbReference>
<accession>A0A2U8P6J7</accession>
<dbReference type="KEGG" id="bot:CIT37_13145"/>
<reference evidence="1 2" key="1">
    <citation type="journal article" date="2014" name="Int. J. Syst. Evol. Microbiol.">
        <title>Bradyrhizobium ottawaense sp. nov., a symbiotic nitrogen fixing bacterium from root nodules of soybeans in Canada.</title>
        <authorList>
            <person name="Yu X."/>
            <person name="Cloutier S."/>
            <person name="Tambong J.T."/>
            <person name="Bromfield E.S."/>
        </authorList>
    </citation>
    <scope>NUCLEOTIDE SEQUENCE [LARGE SCALE GENOMIC DNA]</scope>
    <source>
        <strain evidence="1 2">OO99</strain>
    </source>
</reference>
<sequence length="438" mass="49096">MLKRLDPCRNIEPIVMNEWASCDPTSRPQLMGTTFRSNPEAQKTADVLRSCVDIREGYRGLEVSTTSFVGHVAVGPLRITINPKISGTPLATLLQYAYGLRDLRMLGDAVAPTAKLGFRDILIALLVAEIEELSRSGLLRRYIPVSEKLTSPRGRILVGSIASRGGIIDGSVPCRHFHRHSNWKLNQVLRSGLELAGSMTADRELYLRVRRGIDAFHEVEARPSLHQRDLDEVERGLTRLTATSKPALRLIRLLLEMHGTSFDVVAPAHLISGFLFDMNRFFQLLLSRFLGENLVDESIRDEYVAKDVFAYAAHGNPRGRPLPRPRPDFALFRAKKLVGFLDAKYRDIWQKGYPAEWLYQLSVYALASPNQQSIILYATTSPEARDERIDIRHHSLGSAGSVVMRPVELQTLACLVSSSESPLARKQRTAFARSLIAF</sequence>
<protein>
    <recommendedName>
        <fullName evidence="3">Restriction endonuclease</fullName>
    </recommendedName>
</protein>
<dbReference type="Proteomes" id="UP000215703">
    <property type="component" value="Chromosome"/>
</dbReference>
<dbReference type="GeneID" id="92963581"/>
<gene>
    <name evidence="1" type="ORF">CIT37_13145</name>
</gene>
<organism evidence="1 2">
    <name type="scientific">Bradyrhizobium ottawaense</name>
    <dbReference type="NCBI Taxonomy" id="931866"/>
    <lineage>
        <taxon>Bacteria</taxon>
        <taxon>Pseudomonadati</taxon>
        <taxon>Pseudomonadota</taxon>
        <taxon>Alphaproteobacteria</taxon>
        <taxon>Hyphomicrobiales</taxon>
        <taxon>Nitrobacteraceae</taxon>
        <taxon>Bradyrhizobium</taxon>
    </lineage>
</organism>
<dbReference type="EMBL" id="CP029425">
    <property type="protein sequence ID" value="AWL93044.1"/>
    <property type="molecule type" value="Genomic_DNA"/>
</dbReference>
<dbReference type="InterPro" id="IPR019292">
    <property type="entry name" value="McrC"/>
</dbReference>
<dbReference type="RefSeq" id="WP_095425403.1">
    <property type="nucleotide sequence ID" value="NZ_CP029425.2"/>
</dbReference>